<reference evidence="2 3" key="1">
    <citation type="journal article" date="2019" name="Nat. Plants">
        <title>Genome sequencing of Musa balbisiana reveals subgenome evolution and function divergence in polyploid bananas.</title>
        <authorList>
            <person name="Yao X."/>
        </authorList>
    </citation>
    <scope>NUCLEOTIDE SEQUENCE [LARGE SCALE GENOMIC DNA]</scope>
    <source>
        <strain evidence="3">cv. DH-PKW</strain>
        <tissue evidence="2">Leaves</tissue>
    </source>
</reference>
<feature type="region of interest" description="Disordered" evidence="1">
    <location>
        <begin position="190"/>
        <end position="254"/>
    </location>
</feature>
<feature type="compositionally biased region" description="Basic residues" evidence="1">
    <location>
        <begin position="68"/>
        <end position="82"/>
    </location>
</feature>
<gene>
    <name evidence="2" type="ORF">C4D60_Mb06t07040</name>
</gene>
<feature type="compositionally biased region" description="Basic and acidic residues" evidence="1">
    <location>
        <begin position="193"/>
        <end position="209"/>
    </location>
</feature>
<evidence type="ECO:0000256" key="1">
    <source>
        <dbReference type="SAM" id="MobiDB-lite"/>
    </source>
</evidence>
<dbReference type="AlphaFoldDB" id="A0A4S8IL87"/>
<feature type="compositionally biased region" description="Polar residues" evidence="1">
    <location>
        <begin position="83"/>
        <end position="98"/>
    </location>
</feature>
<organism evidence="2 3">
    <name type="scientific">Musa balbisiana</name>
    <name type="common">Banana</name>
    <dbReference type="NCBI Taxonomy" id="52838"/>
    <lineage>
        <taxon>Eukaryota</taxon>
        <taxon>Viridiplantae</taxon>
        <taxon>Streptophyta</taxon>
        <taxon>Embryophyta</taxon>
        <taxon>Tracheophyta</taxon>
        <taxon>Spermatophyta</taxon>
        <taxon>Magnoliopsida</taxon>
        <taxon>Liliopsida</taxon>
        <taxon>Zingiberales</taxon>
        <taxon>Musaceae</taxon>
        <taxon>Musa</taxon>
    </lineage>
</organism>
<proteinExistence type="predicted"/>
<comment type="caution">
    <text evidence="2">The sequence shown here is derived from an EMBL/GenBank/DDBJ whole genome shotgun (WGS) entry which is preliminary data.</text>
</comment>
<sequence>MKSVCSAWPAYIEHKIHPGKKKTTDSQWMVPVKSCIKGIKHIRFLNTQEIKRSTRLPTDTNAQRLSYLRRNHFPTRGSRRKQTSSPPSISIRQLSTPHASRADRRCSTVRTLVPSRERVVQRAESTTWPIAAGILVRGRECPATKNLPSPAAAGRRRAVVKSPECSAVPDLDTDEARVCCGRPVCHGAHRSRPLRERYPQRERREERKSGTNRIPGDGTGEAFKGSRTGGKEAAAVVAEERRGHGQGGGGRGMESRLYLLAGF</sequence>
<feature type="region of interest" description="Disordered" evidence="1">
    <location>
        <begin position="68"/>
        <end position="106"/>
    </location>
</feature>
<dbReference type="EMBL" id="PYDT01000009">
    <property type="protein sequence ID" value="THU49200.1"/>
    <property type="molecule type" value="Genomic_DNA"/>
</dbReference>
<accession>A0A4S8IL87</accession>
<dbReference type="Proteomes" id="UP000317650">
    <property type="component" value="Chromosome 6"/>
</dbReference>
<evidence type="ECO:0000313" key="2">
    <source>
        <dbReference type="EMBL" id="THU49200.1"/>
    </source>
</evidence>
<protein>
    <submittedName>
        <fullName evidence="2">Uncharacterized protein</fullName>
    </submittedName>
</protein>
<keyword evidence="3" id="KW-1185">Reference proteome</keyword>
<evidence type="ECO:0000313" key="3">
    <source>
        <dbReference type="Proteomes" id="UP000317650"/>
    </source>
</evidence>
<name>A0A4S8IL87_MUSBA</name>